<keyword evidence="3" id="KW-0732">Signal</keyword>
<evidence type="ECO:0000256" key="3">
    <source>
        <dbReference type="SAM" id="SignalP"/>
    </source>
</evidence>
<organism evidence="4 5">
    <name type="scientific">Bifidobacterium pseudolongum subsp. globosum</name>
    <dbReference type="NCBI Taxonomy" id="1690"/>
    <lineage>
        <taxon>Bacteria</taxon>
        <taxon>Bacillati</taxon>
        <taxon>Actinomycetota</taxon>
        <taxon>Actinomycetes</taxon>
        <taxon>Bifidobacteriales</taxon>
        <taxon>Bifidobacteriaceae</taxon>
        <taxon>Bifidobacterium</taxon>
    </lineage>
</organism>
<dbReference type="GO" id="GO:0016740">
    <property type="term" value="F:transferase activity"/>
    <property type="evidence" value="ECO:0007669"/>
    <property type="project" value="UniProtKB-KW"/>
</dbReference>
<dbReference type="Pfam" id="PF19127">
    <property type="entry name" value="Choline_bind_3"/>
    <property type="match status" value="1"/>
</dbReference>
<evidence type="ECO:0000256" key="1">
    <source>
        <dbReference type="ARBA" id="ARBA00022737"/>
    </source>
</evidence>
<dbReference type="RefSeq" id="WP_101393607.1">
    <property type="nucleotide sequence ID" value="NZ_PCHB01000009.1"/>
</dbReference>
<keyword evidence="4" id="KW-0808">Transferase</keyword>
<dbReference type="Proteomes" id="UP000233783">
    <property type="component" value="Unassembled WGS sequence"/>
</dbReference>
<evidence type="ECO:0000256" key="2">
    <source>
        <dbReference type="SAM" id="MobiDB-lite"/>
    </source>
</evidence>
<dbReference type="SUPFAM" id="SSF69360">
    <property type="entry name" value="Cell wall binding repeat"/>
    <property type="match status" value="1"/>
</dbReference>
<feature type="compositionally biased region" description="Low complexity" evidence="2">
    <location>
        <begin position="248"/>
        <end position="273"/>
    </location>
</feature>
<protein>
    <submittedName>
        <fullName evidence="4">Glucosyltransferase-S</fullName>
    </submittedName>
</protein>
<feature type="signal peptide" evidence="3">
    <location>
        <begin position="1"/>
        <end position="28"/>
    </location>
</feature>
<dbReference type="InterPro" id="IPR018337">
    <property type="entry name" value="Cell_wall/Cho-bd_repeat"/>
</dbReference>
<dbReference type="Gene3D" id="2.30.30.20">
    <property type="entry name" value="Aspartate carbamoyltransferase regulatory subunit, C-terminal domain"/>
    <property type="match status" value="3"/>
</dbReference>
<name>A0A2N3QVY5_9BIFI</name>
<accession>A0A2N3QVY5</accession>
<proteinExistence type="predicted"/>
<keyword evidence="1" id="KW-0677">Repeat</keyword>
<dbReference type="Gene3D" id="2.20.120.10">
    <property type="entry name" value="Multimodular pneumococcal cell wall endolysin, domain 3"/>
    <property type="match status" value="1"/>
</dbReference>
<dbReference type="EMBL" id="PCHB01000009">
    <property type="protein sequence ID" value="PKU96493.1"/>
    <property type="molecule type" value="Genomic_DNA"/>
</dbReference>
<reference evidence="4 5" key="1">
    <citation type="submission" date="2017-10" db="EMBL/GenBank/DDBJ databases">
        <title>Bifidobacterium genomics.</title>
        <authorList>
            <person name="Lugli G.A."/>
            <person name="Milani C."/>
            <person name="Mancabelli L."/>
        </authorList>
    </citation>
    <scope>NUCLEOTIDE SEQUENCE [LARGE SCALE GENOMIC DNA]</scope>
    <source>
        <strain evidence="4 5">1744B</strain>
    </source>
</reference>
<evidence type="ECO:0000313" key="4">
    <source>
        <dbReference type="EMBL" id="PKU96493.1"/>
    </source>
</evidence>
<dbReference type="AlphaFoldDB" id="A0A2N3QVY5"/>
<gene>
    <name evidence="4" type="ORF">CQR56_1052</name>
</gene>
<evidence type="ECO:0000313" key="5">
    <source>
        <dbReference type="Proteomes" id="UP000233783"/>
    </source>
</evidence>
<sequence length="313" mass="35125">MKKAISSMALGIISTLLLAMCVAPTAHAVPTAPSSDYTGWVEDGGTPYWFDNGVMARSKEIYDLGSDAWYWIDADGTMARDKDVYLRSNGGKWVRYDSNGHMVKGEDYRYGGWYYFNTTTGAMAKGMTYLRASGDKWVYYDWTTGQMAHGEKYVNYDAEHTGWYLFDQYTGAMAHGDVFVRSNGGKWVRYDRITGKMIKGLHYQDNAWYYFDKTTGAMAHGRAWVPDWNKYAYFDSVTGRFTGRTEAKAPSGGSHSSTSKPSSPSGSSASTSGVRRGRFCKKTQIGQRTVDVDGARVVCECRNGNNTPHWYQY</sequence>
<feature type="region of interest" description="Disordered" evidence="2">
    <location>
        <begin position="244"/>
        <end position="280"/>
    </location>
</feature>
<comment type="caution">
    <text evidence="4">The sequence shown here is derived from an EMBL/GenBank/DDBJ whole genome shotgun (WGS) entry which is preliminary data.</text>
</comment>
<feature type="chain" id="PRO_5043478579" evidence="3">
    <location>
        <begin position="29"/>
        <end position="313"/>
    </location>
</feature>